<sequence length="343" mass="38717">MSVNFGQVLRFAVRQNASDIHFSSGMQPIIRLVGELKRIDAPVITYEELKNFIFAYLRPEQKAAFEKNLEIDFSLSIEGISRFRVNVFKHSNGLSASLRIIPEQIRTLNELLMPPVLKEIVRHRKGLILVTGPTGSGKSTTLAAMIDEINRNRRDHIITLEDPIEYLHRPKLSLIHQREVGVHTQSFAQGLRAALREDPDVILVGEMRDIETITNALHAAETGHLVFSTLHTNSASETVDRIINVFPGEQQQQIRVILAGSLVAVISQRLVRQAHRADRIALLEILIATPAIRNLIREGKTHQIESAIQMGAEYGMRTFQKSLDELRQRNLVPPDMIKVDFAN</sequence>
<dbReference type="PaxDb" id="880073-Calab_3629"/>
<dbReference type="SMART" id="SM00382">
    <property type="entry name" value="AAA"/>
    <property type="match status" value="1"/>
</dbReference>
<dbReference type="RefSeq" id="WP_006930776.1">
    <property type="nucleotide sequence ID" value="NZ_CM001402.1"/>
</dbReference>
<dbReference type="InterPro" id="IPR003593">
    <property type="entry name" value="AAA+_ATPase"/>
</dbReference>
<dbReference type="InterPro" id="IPR006321">
    <property type="entry name" value="PilT/PilU"/>
</dbReference>
<dbReference type="Gene3D" id="3.30.450.90">
    <property type="match status" value="1"/>
</dbReference>
<feature type="domain" description="Bacterial type II secretion system protein E" evidence="2">
    <location>
        <begin position="195"/>
        <end position="209"/>
    </location>
</feature>
<dbReference type="Proteomes" id="UP000004671">
    <property type="component" value="Chromosome"/>
</dbReference>
<dbReference type="CDD" id="cd01131">
    <property type="entry name" value="PilT"/>
    <property type="match status" value="1"/>
</dbReference>
<proteinExistence type="inferred from homology"/>
<evidence type="ECO:0000313" key="6">
    <source>
        <dbReference type="Proteomes" id="UP000183868"/>
    </source>
</evidence>
<dbReference type="Proteomes" id="UP000183868">
    <property type="component" value="Chromosome"/>
</dbReference>
<dbReference type="OrthoDB" id="9805147at2"/>
<dbReference type="KEGG" id="caby:Cabys_2573"/>
<dbReference type="STRING" id="880073.Cabys_2573"/>
<comment type="similarity">
    <text evidence="1">Belongs to the GSP E family.</text>
</comment>
<organism evidence="4 5">
    <name type="scientific">Caldithrix abyssi DSM 13497</name>
    <dbReference type="NCBI Taxonomy" id="880073"/>
    <lineage>
        <taxon>Bacteria</taxon>
        <taxon>Pseudomonadati</taxon>
        <taxon>Calditrichota</taxon>
        <taxon>Calditrichia</taxon>
        <taxon>Calditrichales</taxon>
        <taxon>Calditrichaceae</taxon>
        <taxon>Caldithrix</taxon>
    </lineage>
</organism>
<dbReference type="EMBL" id="CP018099">
    <property type="protein sequence ID" value="APF19322.1"/>
    <property type="molecule type" value="Genomic_DNA"/>
</dbReference>
<dbReference type="eggNOG" id="COG2805">
    <property type="taxonomic scope" value="Bacteria"/>
</dbReference>
<dbReference type="InParanoid" id="H1XYG0"/>
<evidence type="ECO:0000313" key="5">
    <source>
        <dbReference type="Proteomes" id="UP000004671"/>
    </source>
</evidence>
<accession>H1XYG0</accession>
<dbReference type="EMBL" id="CM001402">
    <property type="protein sequence ID" value="EHO43227.1"/>
    <property type="molecule type" value="Genomic_DNA"/>
</dbReference>
<evidence type="ECO:0000256" key="1">
    <source>
        <dbReference type="ARBA" id="ARBA00006611"/>
    </source>
</evidence>
<dbReference type="InterPro" id="IPR027417">
    <property type="entry name" value="P-loop_NTPase"/>
</dbReference>
<dbReference type="Pfam" id="PF00437">
    <property type="entry name" value="T2SSE"/>
    <property type="match status" value="1"/>
</dbReference>
<name>H1XYG0_CALAY</name>
<dbReference type="HOGENOM" id="CLU_013446_4_0_0"/>
<gene>
    <name evidence="3" type="ORF">Cabys_2573</name>
    <name evidence="4" type="ORF">Calab_3629</name>
</gene>
<dbReference type="GO" id="GO:0016887">
    <property type="term" value="F:ATP hydrolysis activity"/>
    <property type="evidence" value="ECO:0007669"/>
    <property type="project" value="InterPro"/>
</dbReference>
<dbReference type="InterPro" id="IPR001482">
    <property type="entry name" value="T2SS/T4SS_dom"/>
</dbReference>
<reference evidence="3 6" key="2">
    <citation type="submission" date="2016-11" db="EMBL/GenBank/DDBJ databases">
        <title>Genomic analysis of Caldithrix abyssi and proposal of a novel bacterial phylum Caldithrichaeota.</title>
        <authorList>
            <person name="Kublanov I."/>
            <person name="Sigalova O."/>
            <person name="Gavrilov S."/>
            <person name="Lebedinsky A."/>
            <person name="Ivanova N."/>
            <person name="Daum C."/>
            <person name="Reddy T."/>
            <person name="Klenk H.P."/>
            <person name="Goker M."/>
            <person name="Reva O."/>
            <person name="Miroshnichenko M."/>
            <person name="Kyprides N."/>
            <person name="Woyke T."/>
            <person name="Gelfand M."/>
        </authorList>
    </citation>
    <scope>NUCLEOTIDE SEQUENCE [LARGE SCALE GENOMIC DNA]</scope>
    <source>
        <strain evidence="3 6">LF13</strain>
    </source>
</reference>
<dbReference type="PROSITE" id="PS00662">
    <property type="entry name" value="T2SP_E"/>
    <property type="match status" value="1"/>
</dbReference>
<dbReference type="AlphaFoldDB" id="H1XYG0"/>
<protein>
    <submittedName>
        <fullName evidence="3">Pilus retraction ATPase PilT</fullName>
    </submittedName>
    <submittedName>
        <fullName evidence="4">Twitching motility protein</fullName>
    </submittedName>
</protein>
<dbReference type="PANTHER" id="PTHR30486">
    <property type="entry name" value="TWITCHING MOTILITY PROTEIN PILT"/>
    <property type="match status" value="1"/>
</dbReference>
<reference evidence="4 5" key="1">
    <citation type="submission" date="2011-09" db="EMBL/GenBank/DDBJ databases">
        <title>The permanent draft genome of Caldithrix abyssi DSM 13497.</title>
        <authorList>
            <consortium name="US DOE Joint Genome Institute (JGI-PGF)"/>
            <person name="Lucas S."/>
            <person name="Han J."/>
            <person name="Lapidus A."/>
            <person name="Bruce D."/>
            <person name="Goodwin L."/>
            <person name="Pitluck S."/>
            <person name="Peters L."/>
            <person name="Kyrpides N."/>
            <person name="Mavromatis K."/>
            <person name="Ivanova N."/>
            <person name="Mikhailova N."/>
            <person name="Chertkov O."/>
            <person name="Detter J.C."/>
            <person name="Tapia R."/>
            <person name="Han C."/>
            <person name="Land M."/>
            <person name="Hauser L."/>
            <person name="Markowitz V."/>
            <person name="Cheng J.-F."/>
            <person name="Hugenholtz P."/>
            <person name="Woyke T."/>
            <person name="Wu D."/>
            <person name="Spring S."/>
            <person name="Brambilla E."/>
            <person name="Klenk H.-P."/>
            <person name="Eisen J.A."/>
        </authorList>
    </citation>
    <scope>NUCLEOTIDE SEQUENCE [LARGE SCALE GENOMIC DNA]</scope>
    <source>
        <strain evidence="4 5">DSM 13497</strain>
    </source>
</reference>
<evidence type="ECO:0000313" key="3">
    <source>
        <dbReference type="EMBL" id="APF19322.1"/>
    </source>
</evidence>
<dbReference type="FunCoup" id="H1XYG0">
    <property type="interactions" value="415"/>
</dbReference>
<evidence type="ECO:0000259" key="2">
    <source>
        <dbReference type="PROSITE" id="PS00662"/>
    </source>
</evidence>
<dbReference type="Gene3D" id="3.40.50.300">
    <property type="entry name" value="P-loop containing nucleotide triphosphate hydrolases"/>
    <property type="match status" value="1"/>
</dbReference>
<dbReference type="InterPro" id="IPR050921">
    <property type="entry name" value="T4SS_GSP_E_ATPase"/>
</dbReference>
<dbReference type="GO" id="GO:0005524">
    <property type="term" value="F:ATP binding"/>
    <property type="evidence" value="ECO:0007669"/>
    <property type="project" value="InterPro"/>
</dbReference>
<keyword evidence="5" id="KW-1185">Reference proteome</keyword>
<evidence type="ECO:0000313" key="4">
    <source>
        <dbReference type="EMBL" id="EHO43227.1"/>
    </source>
</evidence>
<dbReference type="SUPFAM" id="SSF52540">
    <property type="entry name" value="P-loop containing nucleoside triphosphate hydrolases"/>
    <property type="match status" value="1"/>
</dbReference>
<dbReference type="NCBIfam" id="TIGR01420">
    <property type="entry name" value="pilT_fam"/>
    <property type="match status" value="1"/>
</dbReference>